<feature type="region of interest" description="Disordered" evidence="1">
    <location>
        <begin position="126"/>
        <end position="148"/>
    </location>
</feature>
<dbReference type="AlphaFoldDB" id="A0A1N7JRB5"/>
<evidence type="ECO:0000313" key="3">
    <source>
        <dbReference type="Proteomes" id="UP000185678"/>
    </source>
</evidence>
<dbReference type="InterPro" id="IPR021333">
    <property type="entry name" value="DUF2946"/>
</dbReference>
<dbReference type="Pfam" id="PF11162">
    <property type="entry name" value="DUF2946"/>
    <property type="match status" value="1"/>
</dbReference>
<dbReference type="Proteomes" id="UP000185678">
    <property type="component" value="Unassembled WGS sequence"/>
</dbReference>
<sequence length="148" mass="15517">MTRGKPQHAPSTFLLRRRIAAWAGLLLLLLNAVSVAVVAPRPALASVAKGEQIVICTPSGLRVITLNDDGTPDQQQDSTREGSCPLCLPLNNATSGALPAPVLAALWSLPDLAPVLIVPVLRPDHQHPPATASPERSVSRPRDPPSAG</sequence>
<keyword evidence="3" id="KW-1185">Reference proteome</keyword>
<reference evidence="2 3" key="1">
    <citation type="submission" date="2017-01" db="EMBL/GenBank/DDBJ databases">
        <authorList>
            <person name="Mah S.A."/>
            <person name="Swanson W.J."/>
            <person name="Moy G.W."/>
            <person name="Vacquier V.D."/>
        </authorList>
    </citation>
    <scope>NUCLEOTIDE SEQUENCE [LARGE SCALE GENOMIC DNA]</scope>
    <source>
        <strain evidence="2 3">DSM 11589</strain>
    </source>
</reference>
<dbReference type="RefSeq" id="WP_076399298.1">
    <property type="nucleotide sequence ID" value="NZ_FTOA01000002.1"/>
</dbReference>
<protein>
    <recommendedName>
        <fullName evidence="4">DUF2946 domain-containing protein</fullName>
    </recommendedName>
</protein>
<gene>
    <name evidence="2" type="ORF">SAMN05421779_102435</name>
</gene>
<evidence type="ECO:0008006" key="4">
    <source>
        <dbReference type="Google" id="ProtNLM"/>
    </source>
</evidence>
<accession>A0A1N7JRB5</accession>
<feature type="compositionally biased region" description="Basic and acidic residues" evidence="1">
    <location>
        <begin position="137"/>
        <end position="148"/>
    </location>
</feature>
<evidence type="ECO:0000313" key="2">
    <source>
        <dbReference type="EMBL" id="SIS51883.1"/>
    </source>
</evidence>
<dbReference type="STRING" id="80876.SAMN05421779_102435"/>
<evidence type="ECO:0000256" key="1">
    <source>
        <dbReference type="SAM" id="MobiDB-lite"/>
    </source>
</evidence>
<proteinExistence type="predicted"/>
<name>A0A1N7JRB5_9PROT</name>
<dbReference type="EMBL" id="FTOA01000002">
    <property type="protein sequence ID" value="SIS51883.1"/>
    <property type="molecule type" value="Genomic_DNA"/>
</dbReference>
<organism evidence="2 3">
    <name type="scientific">Insolitispirillum peregrinum</name>
    <dbReference type="NCBI Taxonomy" id="80876"/>
    <lineage>
        <taxon>Bacteria</taxon>
        <taxon>Pseudomonadati</taxon>
        <taxon>Pseudomonadota</taxon>
        <taxon>Alphaproteobacteria</taxon>
        <taxon>Rhodospirillales</taxon>
        <taxon>Novispirillaceae</taxon>
        <taxon>Insolitispirillum</taxon>
    </lineage>
</organism>
<dbReference type="OrthoDB" id="7305432at2"/>